<dbReference type="PROSITE" id="PS51462">
    <property type="entry name" value="NUDIX"/>
    <property type="match status" value="1"/>
</dbReference>
<name>A0ABM8VJ75_9BACL</name>
<sequence>MIETEYAYGGIVFNHEGKVLMRSPSGYWGGYVWTFAKGGADPDDRSPEETALREVLEETGHECIIVAPIPGEFQSDTCVTKYFLMKPATRIVPHDHETQEVRWVTPDYAFDMIRLTKTEKGRSRDWNALQSAIQTKLLYKQYFRPF</sequence>
<accession>A0ABM8VJ75</accession>
<dbReference type="InterPro" id="IPR000086">
    <property type="entry name" value="NUDIX_hydrolase_dom"/>
</dbReference>
<dbReference type="PANTHER" id="PTHR43046:SF12">
    <property type="entry name" value="GDP-MANNOSE MANNOSYL HYDROLASE"/>
    <property type="match status" value="1"/>
</dbReference>
<keyword evidence="3" id="KW-0460">Magnesium</keyword>
<dbReference type="EMBL" id="CAJVCE010000009">
    <property type="protein sequence ID" value="CAG7644970.1"/>
    <property type="molecule type" value="Genomic_DNA"/>
</dbReference>
<comment type="caution">
    <text evidence="5">The sequence shown here is derived from an EMBL/GenBank/DDBJ whole genome shotgun (WGS) entry which is preliminary data.</text>
</comment>
<evidence type="ECO:0000259" key="4">
    <source>
        <dbReference type="PROSITE" id="PS51462"/>
    </source>
</evidence>
<dbReference type="Pfam" id="PF00293">
    <property type="entry name" value="NUDIX"/>
    <property type="match status" value="1"/>
</dbReference>
<dbReference type="Proteomes" id="UP000730618">
    <property type="component" value="Unassembled WGS sequence"/>
</dbReference>
<evidence type="ECO:0000256" key="2">
    <source>
        <dbReference type="ARBA" id="ARBA00022801"/>
    </source>
</evidence>
<evidence type="ECO:0000256" key="1">
    <source>
        <dbReference type="ARBA" id="ARBA00001946"/>
    </source>
</evidence>
<evidence type="ECO:0000256" key="3">
    <source>
        <dbReference type="ARBA" id="ARBA00022842"/>
    </source>
</evidence>
<organism evidence="5 6">
    <name type="scientific">Paenibacillus allorhizosphaerae</name>
    <dbReference type="NCBI Taxonomy" id="2849866"/>
    <lineage>
        <taxon>Bacteria</taxon>
        <taxon>Bacillati</taxon>
        <taxon>Bacillota</taxon>
        <taxon>Bacilli</taxon>
        <taxon>Bacillales</taxon>
        <taxon>Paenibacillaceae</taxon>
        <taxon>Paenibacillus</taxon>
    </lineage>
</organism>
<comment type="cofactor">
    <cofactor evidence="1">
        <name>Mg(2+)</name>
        <dbReference type="ChEBI" id="CHEBI:18420"/>
    </cofactor>
</comment>
<reference evidence="5 6" key="1">
    <citation type="submission" date="2021-06" db="EMBL/GenBank/DDBJ databases">
        <authorList>
            <person name="Criscuolo A."/>
        </authorList>
    </citation>
    <scope>NUCLEOTIDE SEQUENCE [LARGE SCALE GENOMIC DNA]</scope>
    <source>
        <strain evidence="6">CIP 111802</strain>
    </source>
</reference>
<feature type="domain" description="Nudix hydrolase" evidence="4">
    <location>
        <begin position="3"/>
        <end position="129"/>
    </location>
</feature>
<gene>
    <name evidence="5" type="ORF">PAECIP111802_03397</name>
</gene>
<evidence type="ECO:0000313" key="6">
    <source>
        <dbReference type="Proteomes" id="UP000730618"/>
    </source>
</evidence>
<keyword evidence="6" id="KW-1185">Reference proteome</keyword>
<evidence type="ECO:0000313" key="5">
    <source>
        <dbReference type="EMBL" id="CAG7644970.1"/>
    </source>
</evidence>
<dbReference type="PANTHER" id="PTHR43046">
    <property type="entry name" value="GDP-MANNOSE MANNOSYL HYDROLASE"/>
    <property type="match status" value="1"/>
</dbReference>
<proteinExistence type="predicted"/>
<dbReference type="RefSeq" id="WP_218099713.1">
    <property type="nucleotide sequence ID" value="NZ_CAJVCE010000009.1"/>
</dbReference>
<protein>
    <recommendedName>
        <fullName evidence="4">Nudix hydrolase domain-containing protein</fullName>
    </recommendedName>
</protein>
<keyword evidence="2" id="KW-0378">Hydrolase</keyword>